<evidence type="ECO:0000313" key="1">
    <source>
        <dbReference type="EMBL" id="OYD14566.1"/>
    </source>
</evidence>
<evidence type="ECO:0000313" key="2">
    <source>
        <dbReference type="Proteomes" id="UP000215215"/>
    </source>
</evidence>
<dbReference type="EMBL" id="NOZQ01000175">
    <property type="protein sequence ID" value="OYD14566.1"/>
    <property type="molecule type" value="Genomic_DNA"/>
</dbReference>
<gene>
    <name evidence="1" type="ORF">CH333_07740</name>
</gene>
<dbReference type="Gene3D" id="3.20.20.80">
    <property type="entry name" value="Glycosidases"/>
    <property type="match status" value="1"/>
</dbReference>
<proteinExistence type="predicted"/>
<dbReference type="AlphaFoldDB" id="A0A235BQT5"/>
<protein>
    <recommendedName>
        <fullName evidence="3">Abortive infection protein</fullName>
    </recommendedName>
</protein>
<accession>A0A235BQT5</accession>
<reference evidence="1 2" key="1">
    <citation type="submission" date="2017-07" db="EMBL/GenBank/DDBJ databases">
        <title>Recovery of genomes from metagenomes via a dereplication, aggregation, and scoring strategy.</title>
        <authorList>
            <person name="Sieber C.M."/>
            <person name="Probst A.J."/>
            <person name="Sharrar A."/>
            <person name="Thomas B.C."/>
            <person name="Hess M."/>
            <person name="Tringe S.G."/>
            <person name="Banfield J.F."/>
        </authorList>
    </citation>
    <scope>NUCLEOTIDE SEQUENCE [LARGE SCALE GENOMIC DNA]</scope>
    <source>
        <strain evidence="1">JGI_Cruoil_03_44_89</strain>
    </source>
</reference>
<dbReference type="Pfam" id="PF22612">
    <property type="entry name" value="GH113"/>
    <property type="match status" value="1"/>
</dbReference>
<comment type="caution">
    <text evidence="1">The sequence shown here is derived from an EMBL/GenBank/DDBJ whole genome shotgun (WGS) entry which is preliminary data.</text>
</comment>
<organism evidence="1 2">
    <name type="scientific">candidate division WOR-3 bacterium JGI_Cruoil_03_44_89</name>
    <dbReference type="NCBI Taxonomy" id="1973748"/>
    <lineage>
        <taxon>Bacteria</taxon>
        <taxon>Bacteria division WOR-3</taxon>
    </lineage>
</organism>
<sequence length="333" mass="38745">MKIKGICYDTGTGFTPKYFSRDKLTAKSTRKEIEMIRTELNCNAVRIYGDRIDRLILCSKIAFDNNLEVWISPRFVDKTEEETLKLTGECAKQAERLRKLNSELVLVIGNELTLDMKGLLSGETAQKRVQYLWQCKDRDTLELIEERLGNSNELLNQFLEKLVPYVRNFFKGKITYAASNWEQVNWDLFDIIGLNRYLPKSEEEKLIKELSKLKELGKPIAITEFGSESYAGVFDKGPGRCDPVDWKNFEIKEGFKRSEKEQADYIKYDLELFENEGIFATFVYTFIEPLYTYSENPKKDLDIGGCNVVRVYLDGHIEPKESFKVISNFYKNH</sequence>
<dbReference type="InterPro" id="IPR055151">
    <property type="entry name" value="GH113"/>
</dbReference>
<evidence type="ECO:0008006" key="3">
    <source>
        <dbReference type="Google" id="ProtNLM"/>
    </source>
</evidence>
<dbReference type="InterPro" id="IPR017853">
    <property type="entry name" value="GH"/>
</dbReference>
<dbReference type="Proteomes" id="UP000215215">
    <property type="component" value="Unassembled WGS sequence"/>
</dbReference>
<dbReference type="SUPFAM" id="SSF51445">
    <property type="entry name" value="(Trans)glycosidases"/>
    <property type="match status" value="1"/>
</dbReference>
<name>A0A235BQT5_UNCW3</name>